<dbReference type="OrthoDB" id="9788818at2"/>
<dbReference type="AlphaFoldDB" id="A0A194AIE6"/>
<keyword evidence="7" id="KW-0418">Kinase</keyword>
<evidence type="ECO:0000256" key="5">
    <source>
        <dbReference type="ARBA" id="ARBA00022679"/>
    </source>
</evidence>
<dbReference type="RefSeq" id="WP_069859107.1">
    <property type="nucleotide sequence ID" value="NZ_BDFE01000016.1"/>
</dbReference>
<protein>
    <submittedName>
        <fullName evidence="9">PTS sugar transporter subunit IIBC</fullName>
    </submittedName>
</protein>
<comment type="subcellular location">
    <subcellularLocation>
        <location evidence="1">Cytoplasm</location>
    </subcellularLocation>
</comment>
<dbReference type="GO" id="GO:0008982">
    <property type="term" value="F:protein-N(PI)-phosphohistidine-sugar phosphotransferase activity"/>
    <property type="evidence" value="ECO:0007669"/>
    <property type="project" value="InterPro"/>
</dbReference>
<accession>A0A194AIE6</accession>
<evidence type="ECO:0000256" key="3">
    <source>
        <dbReference type="ARBA" id="ARBA00022490"/>
    </source>
</evidence>
<evidence type="ECO:0000313" key="9">
    <source>
        <dbReference type="EMBL" id="GAU09005.1"/>
    </source>
</evidence>
<evidence type="ECO:0000256" key="6">
    <source>
        <dbReference type="ARBA" id="ARBA00022683"/>
    </source>
</evidence>
<dbReference type="InterPro" id="IPR036667">
    <property type="entry name" value="PTS_IIB_sorbose-sp_sf"/>
</dbReference>
<feature type="domain" description="PTS EIIB type-4" evidence="8">
    <location>
        <begin position="1"/>
        <end position="155"/>
    </location>
</feature>
<dbReference type="STRING" id="1592317.DPF_1724"/>
<dbReference type="PROSITE" id="PS51101">
    <property type="entry name" value="PTS_EIIB_TYPE_4"/>
    <property type="match status" value="1"/>
</dbReference>
<keyword evidence="5" id="KW-0808">Transferase</keyword>
<organism evidence="9 10">
    <name type="scientific">Desulfoplanes formicivorans</name>
    <dbReference type="NCBI Taxonomy" id="1592317"/>
    <lineage>
        <taxon>Bacteria</taxon>
        <taxon>Pseudomonadati</taxon>
        <taxon>Thermodesulfobacteriota</taxon>
        <taxon>Desulfovibrionia</taxon>
        <taxon>Desulfovibrionales</taxon>
        <taxon>Desulfoplanaceae</taxon>
        <taxon>Desulfoplanes</taxon>
    </lineage>
</organism>
<dbReference type="Pfam" id="PF03830">
    <property type="entry name" value="PTSIIB_sorb"/>
    <property type="match status" value="1"/>
</dbReference>
<evidence type="ECO:0000256" key="2">
    <source>
        <dbReference type="ARBA" id="ARBA00022448"/>
    </source>
</evidence>
<keyword evidence="3" id="KW-0963">Cytoplasm</keyword>
<dbReference type="Proteomes" id="UP000095200">
    <property type="component" value="Unassembled WGS sequence"/>
</dbReference>
<evidence type="ECO:0000256" key="1">
    <source>
        <dbReference type="ARBA" id="ARBA00004496"/>
    </source>
</evidence>
<evidence type="ECO:0000259" key="8">
    <source>
        <dbReference type="PROSITE" id="PS51101"/>
    </source>
</evidence>
<keyword evidence="6" id="KW-0598">Phosphotransferase system</keyword>
<evidence type="ECO:0000256" key="7">
    <source>
        <dbReference type="ARBA" id="ARBA00022777"/>
    </source>
</evidence>
<keyword evidence="2" id="KW-0813">Transport</keyword>
<keyword evidence="4 9" id="KW-0762">Sugar transport</keyword>
<proteinExistence type="predicted"/>
<reference evidence="10" key="1">
    <citation type="submission" date="2016-06" db="EMBL/GenBank/DDBJ databases">
        <title>Draft genome sequence of Desulfoplanes formicivorans strain Pf12B.</title>
        <authorList>
            <person name="Watanabe M."/>
            <person name="Kojima H."/>
            <person name="Fukui M."/>
        </authorList>
    </citation>
    <scope>NUCLEOTIDE SEQUENCE [LARGE SCALE GENOMIC DNA]</scope>
    <source>
        <strain evidence="10">Pf12B</strain>
    </source>
</reference>
<dbReference type="SUPFAM" id="SSF52728">
    <property type="entry name" value="PTS IIb component"/>
    <property type="match status" value="1"/>
</dbReference>
<sequence>MLWVRIDNRLVHGQVIETWLPYTKARTIIVINDELADDMIRQEIMHLAIPQDISLVFSKVVKADKAIAQARQLRHNASILLLFSTCNDAKIAYNHGVTFSQLNIGNLHYGPGKKQICDHVALGAEDITCLKFFSKQGIELDFRCVPTKPVQVAAW</sequence>
<keyword evidence="10" id="KW-1185">Reference proteome</keyword>
<dbReference type="GO" id="GO:0016301">
    <property type="term" value="F:kinase activity"/>
    <property type="evidence" value="ECO:0007669"/>
    <property type="project" value="UniProtKB-KW"/>
</dbReference>
<dbReference type="GO" id="GO:0005737">
    <property type="term" value="C:cytoplasm"/>
    <property type="evidence" value="ECO:0007669"/>
    <property type="project" value="UniProtKB-SubCell"/>
</dbReference>
<dbReference type="Gene3D" id="3.40.35.10">
    <property type="entry name" value="Phosphotransferase system, sorbose subfamily IIB component"/>
    <property type="match status" value="1"/>
</dbReference>
<dbReference type="EMBL" id="BDFE01000016">
    <property type="protein sequence ID" value="GAU09005.1"/>
    <property type="molecule type" value="Genomic_DNA"/>
</dbReference>
<evidence type="ECO:0000256" key="4">
    <source>
        <dbReference type="ARBA" id="ARBA00022597"/>
    </source>
</evidence>
<evidence type="ECO:0000313" key="10">
    <source>
        <dbReference type="Proteomes" id="UP000095200"/>
    </source>
</evidence>
<gene>
    <name evidence="9" type="ORF">DPF_1724</name>
</gene>
<dbReference type="InterPro" id="IPR004720">
    <property type="entry name" value="PTS_IIB_sorbose-sp"/>
</dbReference>
<comment type="caution">
    <text evidence="9">The sequence shown here is derived from an EMBL/GenBank/DDBJ whole genome shotgun (WGS) entry which is preliminary data.</text>
</comment>
<name>A0A194AIE6_9BACT</name>
<dbReference type="GO" id="GO:0009401">
    <property type="term" value="P:phosphoenolpyruvate-dependent sugar phosphotransferase system"/>
    <property type="evidence" value="ECO:0007669"/>
    <property type="project" value="UniProtKB-KW"/>
</dbReference>